<keyword evidence="1" id="KW-0732">Signal</keyword>
<evidence type="ECO:0000313" key="3">
    <source>
        <dbReference type="Proteomes" id="UP000051950"/>
    </source>
</evidence>
<evidence type="ECO:0000256" key="1">
    <source>
        <dbReference type="SAM" id="SignalP"/>
    </source>
</evidence>
<sequence>MHSLSKALFFIYILLFANFAKAQLCSGTFGQPLISQTFGQGNNTDSWYGPLAQYAPGASTFTEFIGPPGPSNSALRANQSGLVKTPATPGNPFPIYWQPHADHTGDPNGLMLLIDGIATRTVFFEQRMDNLCPNTILRLSIWVLNANSPAANAQTPNMILRITDPNGNVLNEKPTGSVHADLTWHQYFVDFTNGNSSTITLQLINSTLTNSGNDFALDDITVQACGPAIAPFFNTNASLLNMCEGNTSNFILDANITAGYTNAVYQWQENTGSGWADIVGKTTKQAAIDFSDRIAGTYQYRLITAMNGNIDRTYCRAVSEPIKVTVNPLPTAIAENSGPVCIGNNIQLNASGGTSYSWTGPNQFSSTDKSPSIPNATKAMEGIYTVQVTANGCTSPATTTVEILEPIIPITNIQNATICKGKSVQLEASGGSTYLWHPSKGLSDPQIANPIASPTETTTYTVQVSNGKCPAEAEITVNVNKNVMADAGADQTIVTGQPIILNGKVSGDDFTYFWTPSDYLDDPTKLNPIATPTEDITYTLHASSNLGCNSSSDEVFIKVYPKVVIPNTFTPNGDNVNDTWNIPAITSFPNSIVKVTNRYGQLVYQSTGNFKGWDGKMDGKDLPPAIYYYSIYLNKDFKTYTGWVMLMR</sequence>
<proteinExistence type="predicted"/>
<dbReference type="OrthoDB" id="1652165at2"/>
<dbReference type="NCBIfam" id="TIGR04131">
    <property type="entry name" value="Bac_Flav_CTERM"/>
    <property type="match status" value="1"/>
</dbReference>
<evidence type="ECO:0008006" key="4">
    <source>
        <dbReference type="Google" id="ProtNLM"/>
    </source>
</evidence>
<dbReference type="InterPro" id="IPR013783">
    <property type="entry name" value="Ig-like_fold"/>
</dbReference>
<evidence type="ECO:0000313" key="2">
    <source>
        <dbReference type="EMBL" id="KRT16007.1"/>
    </source>
</evidence>
<dbReference type="InterPro" id="IPR026341">
    <property type="entry name" value="T9SS_type_B"/>
</dbReference>
<feature type="signal peptide" evidence="1">
    <location>
        <begin position="1"/>
        <end position="22"/>
    </location>
</feature>
<organism evidence="2 3">
    <name type="scientific">Pedobacter ginsenosidimutans</name>
    <dbReference type="NCBI Taxonomy" id="687842"/>
    <lineage>
        <taxon>Bacteria</taxon>
        <taxon>Pseudomonadati</taxon>
        <taxon>Bacteroidota</taxon>
        <taxon>Sphingobacteriia</taxon>
        <taxon>Sphingobacteriales</taxon>
        <taxon>Sphingobacteriaceae</taxon>
        <taxon>Pedobacter</taxon>
    </lineage>
</organism>
<comment type="caution">
    <text evidence="2">The sequence shown here is derived from an EMBL/GenBank/DDBJ whole genome shotgun (WGS) entry which is preliminary data.</text>
</comment>
<protein>
    <recommendedName>
        <fullName evidence="4">Ig-like domain-containing protein</fullName>
    </recommendedName>
</protein>
<keyword evidence="3" id="KW-1185">Reference proteome</keyword>
<dbReference type="Gene3D" id="2.60.40.10">
    <property type="entry name" value="Immunoglobulins"/>
    <property type="match status" value="2"/>
</dbReference>
<name>A0A0T5VQ55_9SPHI</name>
<dbReference type="RefSeq" id="WP_057932354.1">
    <property type="nucleotide sequence ID" value="NZ_LMZQ01000006.1"/>
</dbReference>
<dbReference type="Pfam" id="PF13585">
    <property type="entry name" value="CHU_C"/>
    <property type="match status" value="1"/>
</dbReference>
<feature type="chain" id="PRO_5006665537" description="Ig-like domain-containing protein" evidence="1">
    <location>
        <begin position="23"/>
        <end position="648"/>
    </location>
</feature>
<accession>A0A0T5VQ55</accession>
<reference evidence="2 3" key="1">
    <citation type="submission" date="2015-11" db="EMBL/GenBank/DDBJ databases">
        <title>Sequence of Pedobacter ginsenosidimutans.</title>
        <authorList>
            <person name="Carson E."/>
            <person name="Keyser V."/>
            <person name="Newman J."/>
            <person name="Miller J."/>
        </authorList>
    </citation>
    <scope>NUCLEOTIDE SEQUENCE [LARGE SCALE GENOMIC DNA]</scope>
    <source>
        <strain evidence="2 3">KACC 14530</strain>
    </source>
</reference>
<dbReference type="AlphaFoldDB" id="A0A0T5VQ55"/>
<dbReference type="Gene3D" id="2.60.120.260">
    <property type="entry name" value="Galactose-binding domain-like"/>
    <property type="match status" value="1"/>
</dbReference>
<dbReference type="STRING" id="687842.ASU31_10915"/>
<dbReference type="Proteomes" id="UP000051950">
    <property type="component" value="Unassembled WGS sequence"/>
</dbReference>
<dbReference type="EMBL" id="LMZQ01000006">
    <property type="protein sequence ID" value="KRT16007.1"/>
    <property type="molecule type" value="Genomic_DNA"/>
</dbReference>
<gene>
    <name evidence="2" type="ORF">ASU31_10915</name>
</gene>